<dbReference type="InterPro" id="IPR008964">
    <property type="entry name" value="Invasin/intimin_cell_adhesion"/>
</dbReference>
<dbReference type="InterPro" id="IPR057586">
    <property type="entry name" value="Ig_NUP210_16th"/>
</dbReference>
<accession>A0A1D7QAS1</accession>
<organism evidence="3 4">
    <name type="scientific">Pedobacter steynii</name>
    <dbReference type="NCBI Taxonomy" id="430522"/>
    <lineage>
        <taxon>Bacteria</taxon>
        <taxon>Pseudomonadati</taxon>
        <taxon>Bacteroidota</taxon>
        <taxon>Sphingobacteriia</taxon>
        <taxon>Sphingobacteriales</taxon>
        <taxon>Sphingobacteriaceae</taxon>
        <taxon>Pedobacter</taxon>
    </lineage>
</organism>
<dbReference type="EMBL" id="CP017141">
    <property type="protein sequence ID" value="AOM75786.1"/>
    <property type="molecule type" value="Genomic_DNA"/>
</dbReference>
<sequence>MLLTFLLVAGGGNVVKGQLRTYAGILGLRSGTTGGANAILTDETFATTTSPVGLASTSSLQLLFANTTNVVPANTIVFVKINTIGSVGVTVQTGATSTTAGTDVATTMNVLFSPDGTNLYAAVTAAVPFNAVKVTVTGALLGSNSVRTYYAFYNQNNPLDCGTGMAAGKAVNAVLAIGADVTNPLNAIDNDPTLSTAAFLTLGTLAVAGTVSENVYFSGPSTTGDAVRATFSIPPSLLNVGLLGNISIQAYSGNTPIGTPQSLASVLSLDLLGLLGSNAKYTFYFVPGQTFDRVEFVVGGVVSLLGGLNLYDVQRVPSPLIAGASPLSEVSACGTTATVSIAAPLAGITYQWYNTASGGTVLGTGTSFPVTGLTPGTTSIYYVEAIKPGCTNALRHPVQIKSLALPTVGPITGNTNICLNQSTTLSSTSTGGVWSSSDPLIATINSSTGVVTAVSSGSSTITYTYTDPATTCSNSVQATLTVKPLPALSSNLSPVVCSGSVFNYTATSNLGGTTFNWNRAVVSGISNPAGSGLTSSINETLINTTNSAITVTYVFNLTADGCSNVINVQLKVNPKPGIPHILSQ</sequence>
<gene>
    <name evidence="3" type="ORF">BFS30_00525</name>
</gene>
<name>A0A1D7QAS1_9SPHI</name>
<dbReference type="Gene3D" id="2.60.40.1080">
    <property type="match status" value="1"/>
</dbReference>
<reference evidence="3 4" key="1">
    <citation type="submission" date="2016-08" db="EMBL/GenBank/DDBJ databases">
        <authorList>
            <person name="Seilhamer J.J."/>
        </authorList>
    </citation>
    <scope>NUCLEOTIDE SEQUENCE [LARGE SCALE GENOMIC DNA]</scope>
    <source>
        <strain evidence="3 4">DX4</strain>
    </source>
</reference>
<protein>
    <submittedName>
        <fullName evidence="3">Uncharacterized protein</fullName>
    </submittedName>
</protein>
<dbReference type="SUPFAM" id="SSF49373">
    <property type="entry name" value="Invasin/intimin cell-adhesion fragments"/>
    <property type="match status" value="1"/>
</dbReference>
<dbReference type="KEGG" id="psty:BFS30_00525"/>
<proteinExistence type="predicted"/>
<evidence type="ECO:0000259" key="2">
    <source>
        <dbReference type="Pfam" id="PF25354"/>
    </source>
</evidence>
<dbReference type="Proteomes" id="UP000094313">
    <property type="component" value="Chromosome"/>
</dbReference>
<evidence type="ECO:0000313" key="3">
    <source>
        <dbReference type="EMBL" id="AOM75786.1"/>
    </source>
</evidence>
<dbReference type="Pfam" id="PF25354">
    <property type="entry name" value="Ig_NUP210_16th"/>
    <property type="match status" value="1"/>
</dbReference>
<dbReference type="InterPro" id="IPR044023">
    <property type="entry name" value="Ig_7"/>
</dbReference>
<feature type="domain" description="Ig-like" evidence="1">
    <location>
        <begin position="331"/>
        <end position="400"/>
    </location>
</feature>
<keyword evidence="4" id="KW-1185">Reference proteome</keyword>
<evidence type="ECO:0000259" key="1">
    <source>
        <dbReference type="Pfam" id="PF19081"/>
    </source>
</evidence>
<dbReference type="Pfam" id="PF19081">
    <property type="entry name" value="Ig_7"/>
    <property type="match status" value="1"/>
</dbReference>
<evidence type="ECO:0000313" key="4">
    <source>
        <dbReference type="Proteomes" id="UP000094313"/>
    </source>
</evidence>
<feature type="domain" description="NUP210 Ig-like" evidence="2">
    <location>
        <begin position="417"/>
        <end position="464"/>
    </location>
</feature>
<dbReference type="AlphaFoldDB" id="A0A1D7QAS1"/>